<comment type="caution">
    <text evidence="1">The sequence shown here is derived from an EMBL/GenBank/DDBJ whole genome shotgun (WGS) entry which is preliminary data.</text>
</comment>
<dbReference type="Proteomes" id="UP001060085">
    <property type="component" value="Linkage Group LG05"/>
</dbReference>
<keyword evidence="2" id="KW-1185">Reference proteome</keyword>
<organism evidence="1 2">
    <name type="scientific">Catharanthus roseus</name>
    <name type="common">Madagascar periwinkle</name>
    <name type="synonym">Vinca rosea</name>
    <dbReference type="NCBI Taxonomy" id="4058"/>
    <lineage>
        <taxon>Eukaryota</taxon>
        <taxon>Viridiplantae</taxon>
        <taxon>Streptophyta</taxon>
        <taxon>Embryophyta</taxon>
        <taxon>Tracheophyta</taxon>
        <taxon>Spermatophyta</taxon>
        <taxon>Magnoliopsida</taxon>
        <taxon>eudicotyledons</taxon>
        <taxon>Gunneridae</taxon>
        <taxon>Pentapetalae</taxon>
        <taxon>asterids</taxon>
        <taxon>lamiids</taxon>
        <taxon>Gentianales</taxon>
        <taxon>Apocynaceae</taxon>
        <taxon>Rauvolfioideae</taxon>
        <taxon>Vinceae</taxon>
        <taxon>Catharanthinae</taxon>
        <taxon>Catharanthus</taxon>
    </lineage>
</organism>
<protein>
    <submittedName>
        <fullName evidence="1">Uncharacterized protein</fullName>
    </submittedName>
</protein>
<sequence>MKSRRLQANPVIKPFFCSKSISSSYRSYSSEASAFVNASPFPIVGWGQTVLVAPVLLVHPLRFLGLYVFATGQSLGFLSSWPLFALCYHFVLWYCPDKVYLSRVFGKYALLGDDIITADPCVADVYQSVINALGVTISLLKSLISDIGGSEFTKRFRICYHDWICCQLTKLNEGWVAIPPFLKQFLKQNISIGRAHSERRNERQAPVASDSNRVASMVPMSEDLIAQDYKLSRDRDNPKTIGSKHGAIRMKSAKMCPADEFLPRPNLVSDSALKAYIDKAASLLLAASPTQDLAFLD</sequence>
<evidence type="ECO:0000313" key="2">
    <source>
        <dbReference type="Proteomes" id="UP001060085"/>
    </source>
</evidence>
<gene>
    <name evidence="1" type="ORF">M9H77_23570</name>
</gene>
<name>A0ACC0AW69_CATRO</name>
<reference evidence="2" key="1">
    <citation type="journal article" date="2023" name="Nat. Plants">
        <title>Single-cell RNA sequencing provides a high-resolution roadmap for understanding the multicellular compartmentation of specialized metabolism.</title>
        <authorList>
            <person name="Sun S."/>
            <person name="Shen X."/>
            <person name="Li Y."/>
            <person name="Li Y."/>
            <person name="Wang S."/>
            <person name="Li R."/>
            <person name="Zhang H."/>
            <person name="Shen G."/>
            <person name="Guo B."/>
            <person name="Wei J."/>
            <person name="Xu J."/>
            <person name="St-Pierre B."/>
            <person name="Chen S."/>
            <person name="Sun C."/>
        </authorList>
    </citation>
    <scope>NUCLEOTIDE SEQUENCE [LARGE SCALE GENOMIC DNA]</scope>
</reference>
<proteinExistence type="predicted"/>
<dbReference type="EMBL" id="CM044705">
    <property type="protein sequence ID" value="KAI5664247.1"/>
    <property type="molecule type" value="Genomic_DNA"/>
</dbReference>
<accession>A0ACC0AW69</accession>
<evidence type="ECO:0000313" key="1">
    <source>
        <dbReference type="EMBL" id="KAI5664247.1"/>
    </source>
</evidence>